<gene>
    <name evidence="4" type="ORF">B8V81_0370</name>
</gene>
<name>A0A2N5ND53_9BACL</name>
<dbReference type="RefSeq" id="WP_084137222.1">
    <property type="nucleotide sequence ID" value="NZ_BIMM01000099.1"/>
</dbReference>
<dbReference type="EMBL" id="NFEZ01000001">
    <property type="protein sequence ID" value="PLT48238.1"/>
    <property type="molecule type" value="Genomic_DNA"/>
</dbReference>
<dbReference type="InterPro" id="IPR008462">
    <property type="entry name" value="CsbD"/>
</dbReference>
<dbReference type="PANTHER" id="PTHR34977:SF1">
    <property type="entry name" value="UPF0337 PROTEIN YJBJ"/>
    <property type="match status" value="1"/>
</dbReference>
<feature type="compositionally biased region" description="Basic and acidic residues" evidence="2">
    <location>
        <begin position="35"/>
        <end position="57"/>
    </location>
</feature>
<protein>
    <recommendedName>
        <fullName evidence="3">CsbD-like domain-containing protein</fullName>
    </recommendedName>
</protein>
<comment type="caution">
    <text evidence="4">The sequence shown here is derived from an EMBL/GenBank/DDBJ whole genome shotgun (WGS) entry which is preliminary data.</text>
</comment>
<dbReference type="PANTHER" id="PTHR34977">
    <property type="entry name" value="UPF0337 PROTEIN YJBJ"/>
    <property type="match status" value="1"/>
</dbReference>
<comment type="similarity">
    <text evidence="1">Belongs to the UPF0337 (CsbD) family.</text>
</comment>
<evidence type="ECO:0000256" key="2">
    <source>
        <dbReference type="SAM" id="MobiDB-lite"/>
    </source>
</evidence>
<evidence type="ECO:0000313" key="5">
    <source>
        <dbReference type="Proteomes" id="UP000234789"/>
    </source>
</evidence>
<accession>A0A2N5ND53</accession>
<evidence type="ECO:0000313" key="4">
    <source>
        <dbReference type="EMBL" id="PLT48238.1"/>
    </source>
</evidence>
<evidence type="ECO:0000256" key="1">
    <source>
        <dbReference type="ARBA" id="ARBA00009129"/>
    </source>
</evidence>
<dbReference type="InterPro" id="IPR050423">
    <property type="entry name" value="UPF0337_stress_rsp"/>
</dbReference>
<dbReference type="Pfam" id="PF05532">
    <property type="entry name" value="CsbD"/>
    <property type="match status" value="1"/>
</dbReference>
<dbReference type="SUPFAM" id="SSF69047">
    <property type="entry name" value="Hypothetical protein YjbJ"/>
    <property type="match status" value="1"/>
</dbReference>
<organism evidence="4 5">
    <name type="scientific">Paenibacillus pasadenensis</name>
    <dbReference type="NCBI Taxonomy" id="217090"/>
    <lineage>
        <taxon>Bacteria</taxon>
        <taxon>Bacillati</taxon>
        <taxon>Bacillota</taxon>
        <taxon>Bacilli</taxon>
        <taxon>Bacillales</taxon>
        <taxon>Paenibacillaceae</taxon>
        <taxon>Paenibacillus</taxon>
    </lineage>
</organism>
<dbReference type="Proteomes" id="UP000234789">
    <property type="component" value="Unassembled WGS sequence"/>
</dbReference>
<feature type="domain" description="CsbD-like" evidence="3">
    <location>
        <begin position="7"/>
        <end position="56"/>
    </location>
</feature>
<keyword evidence="5" id="KW-1185">Reference proteome</keyword>
<proteinExistence type="inferred from homology"/>
<dbReference type="InterPro" id="IPR036629">
    <property type="entry name" value="YjbJ_sf"/>
</dbReference>
<dbReference type="Gene3D" id="1.10.1470.10">
    <property type="entry name" value="YjbJ"/>
    <property type="match status" value="1"/>
</dbReference>
<reference evidence="4 5" key="1">
    <citation type="submission" date="2017-05" db="EMBL/GenBank/DDBJ databases">
        <title>Functional genome analysis of Paenibacillus pasadenensis strain R16: insights on endophytic life style and antifungal activity.</title>
        <authorList>
            <person name="Passera A."/>
            <person name="Marcolungo L."/>
            <person name="Casati P."/>
            <person name="Brasca M."/>
            <person name="Quaglino F."/>
            <person name="Delledonne M."/>
        </authorList>
    </citation>
    <scope>NUCLEOTIDE SEQUENCE [LARGE SCALE GENOMIC DNA]</scope>
    <source>
        <strain evidence="4 5">R16</strain>
    </source>
</reference>
<feature type="region of interest" description="Disordered" evidence="2">
    <location>
        <begin position="1"/>
        <end position="57"/>
    </location>
</feature>
<dbReference type="AlphaFoldDB" id="A0A2N5ND53"/>
<evidence type="ECO:0000259" key="3">
    <source>
        <dbReference type="Pfam" id="PF05532"/>
    </source>
</evidence>
<feature type="compositionally biased region" description="Basic and acidic residues" evidence="2">
    <location>
        <begin position="1"/>
        <end position="22"/>
    </location>
</feature>
<sequence>MADGLSDKVKGAVNKAKGEVKDQWGNATDNPRLQAEGKIDKAKGEVQEKIGELKDRS</sequence>
<dbReference type="OrthoDB" id="2941817at2"/>